<evidence type="ECO:0000256" key="3">
    <source>
        <dbReference type="ARBA" id="ARBA00022452"/>
    </source>
</evidence>
<organism evidence="14 15">
    <name type="scientific">Pinibacter soli</name>
    <dbReference type="NCBI Taxonomy" id="3044211"/>
    <lineage>
        <taxon>Bacteria</taxon>
        <taxon>Pseudomonadati</taxon>
        <taxon>Bacteroidota</taxon>
        <taxon>Chitinophagia</taxon>
        <taxon>Chitinophagales</taxon>
        <taxon>Chitinophagaceae</taxon>
        <taxon>Pinibacter</taxon>
    </lineage>
</organism>
<dbReference type="Pfam" id="PF00593">
    <property type="entry name" value="TonB_dep_Rec_b-barrel"/>
    <property type="match status" value="1"/>
</dbReference>
<evidence type="ECO:0000256" key="6">
    <source>
        <dbReference type="ARBA" id="ARBA00023136"/>
    </source>
</evidence>
<keyword evidence="5 9" id="KW-0798">TonB box</keyword>
<protein>
    <submittedName>
        <fullName evidence="14">SusC/RagA family TonB-linked outer membrane protein</fullName>
    </submittedName>
</protein>
<dbReference type="Proteomes" id="UP001226434">
    <property type="component" value="Unassembled WGS sequence"/>
</dbReference>
<feature type="region of interest" description="Disordered" evidence="10">
    <location>
        <begin position="585"/>
        <end position="605"/>
    </location>
</feature>
<dbReference type="InterPro" id="IPR023996">
    <property type="entry name" value="TonB-dep_OMP_SusC/RagA"/>
</dbReference>
<dbReference type="InterPro" id="IPR012910">
    <property type="entry name" value="Plug_dom"/>
</dbReference>
<dbReference type="InterPro" id="IPR036942">
    <property type="entry name" value="Beta-barrel_TonB_sf"/>
</dbReference>
<gene>
    <name evidence="14" type="ORF">QJ048_05465</name>
</gene>
<evidence type="ECO:0000259" key="13">
    <source>
        <dbReference type="Pfam" id="PF07715"/>
    </source>
</evidence>
<dbReference type="InterPro" id="IPR023997">
    <property type="entry name" value="TonB-dep_OMP_SusC/RagA_CS"/>
</dbReference>
<dbReference type="NCBIfam" id="TIGR04056">
    <property type="entry name" value="OMP_RagA_SusC"/>
    <property type="match status" value="1"/>
</dbReference>
<keyword evidence="6 8" id="KW-0472">Membrane</keyword>
<dbReference type="InterPro" id="IPR037066">
    <property type="entry name" value="Plug_dom_sf"/>
</dbReference>
<keyword evidence="15" id="KW-1185">Reference proteome</keyword>
<evidence type="ECO:0000313" key="15">
    <source>
        <dbReference type="Proteomes" id="UP001226434"/>
    </source>
</evidence>
<comment type="caution">
    <text evidence="14">The sequence shown here is derived from an EMBL/GenBank/DDBJ whole genome shotgun (WGS) entry which is preliminary data.</text>
</comment>
<dbReference type="SUPFAM" id="SSF56935">
    <property type="entry name" value="Porins"/>
    <property type="match status" value="1"/>
</dbReference>
<dbReference type="NCBIfam" id="TIGR04057">
    <property type="entry name" value="SusC_RagA_signa"/>
    <property type="match status" value="1"/>
</dbReference>
<dbReference type="Pfam" id="PF13715">
    <property type="entry name" value="CarbopepD_reg_2"/>
    <property type="match status" value="1"/>
</dbReference>
<keyword evidence="7 8" id="KW-0998">Cell outer membrane</keyword>
<evidence type="ECO:0000256" key="9">
    <source>
        <dbReference type="RuleBase" id="RU003357"/>
    </source>
</evidence>
<reference evidence="14 15" key="1">
    <citation type="submission" date="2023-05" db="EMBL/GenBank/DDBJ databases">
        <title>Genome sequence of Pinibacter sp. MAH-24.</title>
        <authorList>
            <person name="Huq M.A."/>
        </authorList>
    </citation>
    <scope>NUCLEOTIDE SEQUENCE [LARGE SCALE GENOMIC DNA]</scope>
    <source>
        <strain evidence="14 15">MAH-24</strain>
    </source>
</reference>
<evidence type="ECO:0000256" key="5">
    <source>
        <dbReference type="ARBA" id="ARBA00023077"/>
    </source>
</evidence>
<feature type="compositionally biased region" description="Polar residues" evidence="10">
    <location>
        <begin position="595"/>
        <end position="605"/>
    </location>
</feature>
<feature type="chain" id="PRO_5045137304" evidence="11">
    <location>
        <begin position="25"/>
        <end position="1087"/>
    </location>
</feature>
<dbReference type="Gene3D" id="2.60.40.1120">
    <property type="entry name" value="Carboxypeptidase-like, regulatory domain"/>
    <property type="match status" value="1"/>
</dbReference>
<evidence type="ECO:0000259" key="12">
    <source>
        <dbReference type="Pfam" id="PF00593"/>
    </source>
</evidence>
<evidence type="ECO:0000256" key="10">
    <source>
        <dbReference type="SAM" id="MobiDB-lite"/>
    </source>
</evidence>
<keyword evidence="2 8" id="KW-0813">Transport</keyword>
<dbReference type="RefSeq" id="WP_282333324.1">
    <property type="nucleotide sequence ID" value="NZ_JASBRG010000003.1"/>
</dbReference>
<evidence type="ECO:0000256" key="11">
    <source>
        <dbReference type="SAM" id="SignalP"/>
    </source>
</evidence>
<dbReference type="SUPFAM" id="SSF49464">
    <property type="entry name" value="Carboxypeptidase regulatory domain-like"/>
    <property type="match status" value="1"/>
</dbReference>
<dbReference type="InterPro" id="IPR039426">
    <property type="entry name" value="TonB-dep_rcpt-like"/>
</dbReference>
<evidence type="ECO:0000256" key="4">
    <source>
        <dbReference type="ARBA" id="ARBA00022692"/>
    </source>
</evidence>
<dbReference type="InterPro" id="IPR018247">
    <property type="entry name" value="EF_Hand_1_Ca_BS"/>
</dbReference>
<comment type="similarity">
    <text evidence="8 9">Belongs to the TonB-dependent receptor family.</text>
</comment>
<dbReference type="InterPro" id="IPR008969">
    <property type="entry name" value="CarboxyPept-like_regulatory"/>
</dbReference>
<dbReference type="InterPro" id="IPR000531">
    <property type="entry name" value="Beta-barrel_TonB"/>
</dbReference>
<dbReference type="PROSITE" id="PS52016">
    <property type="entry name" value="TONB_DEPENDENT_REC_3"/>
    <property type="match status" value="1"/>
</dbReference>
<dbReference type="Gene3D" id="2.170.130.10">
    <property type="entry name" value="TonB-dependent receptor, plug domain"/>
    <property type="match status" value="1"/>
</dbReference>
<dbReference type="EMBL" id="JASBRG010000003">
    <property type="protein sequence ID" value="MDI3319209.1"/>
    <property type="molecule type" value="Genomic_DNA"/>
</dbReference>
<keyword evidence="11" id="KW-0732">Signal</keyword>
<feature type="signal peptide" evidence="11">
    <location>
        <begin position="1"/>
        <end position="24"/>
    </location>
</feature>
<accession>A0ABT6R9H2</accession>
<evidence type="ECO:0000256" key="7">
    <source>
        <dbReference type="ARBA" id="ARBA00023237"/>
    </source>
</evidence>
<keyword evidence="4 8" id="KW-0812">Transmembrane</keyword>
<feature type="domain" description="TonB-dependent receptor plug" evidence="13">
    <location>
        <begin position="135"/>
        <end position="258"/>
    </location>
</feature>
<feature type="domain" description="TonB-dependent receptor-like beta-barrel" evidence="12">
    <location>
        <begin position="441"/>
        <end position="810"/>
    </location>
</feature>
<comment type="subcellular location">
    <subcellularLocation>
        <location evidence="1 8">Cell outer membrane</location>
        <topology evidence="1 8">Multi-pass membrane protein</topology>
    </subcellularLocation>
</comment>
<keyword evidence="3 8" id="KW-1134">Transmembrane beta strand</keyword>
<dbReference type="Pfam" id="PF07715">
    <property type="entry name" value="Plug"/>
    <property type="match status" value="1"/>
</dbReference>
<proteinExistence type="inferred from homology"/>
<evidence type="ECO:0000256" key="1">
    <source>
        <dbReference type="ARBA" id="ARBA00004571"/>
    </source>
</evidence>
<dbReference type="Gene3D" id="2.40.170.20">
    <property type="entry name" value="TonB-dependent receptor, beta-barrel domain"/>
    <property type="match status" value="1"/>
</dbReference>
<name>A0ABT6R9H2_9BACT</name>
<evidence type="ECO:0000256" key="8">
    <source>
        <dbReference type="PROSITE-ProRule" id="PRU01360"/>
    </source>
</evidence>
<evidence type="ECO:0000256" key="2">
    <source>
        <dbReference type="ARBA" id="ARBA00022448"/>
    </source>
</evidence>
<evidence type="ECO:0000313" key="14">
    <source>
        <dbReference type="EMBL" id="MDI3319209.1"/>
    </source>
</evidence>
<dbReference type="PROSITE" id="PS00018">
    <property type="entry name" value="EF_HAND_1"/>
    <property type="match status" value="1"/>
</dbReference>
<sequence>MKILLTRKLFSFALLLLVTVGLFAQNAATSVTVTGKVVDKKGHPISNVSVTEVDADKRIIRGVSTDVEGNFAIHISNTKNKLSFSIIGYKTIDELTINGRKVFNISMESNSKEIEEVVVVGQKRIDNGMLPVAEKNLTIAASKINAKEMEEMQASSIDQALQGRMPGVDISANSGDPGAGMQIRIRGTSSINASNDPLIVVDGMPYETQVPSDFNFGTADDQGYASLLNIAPSDIKDITILKDAAATAVWGSRAANGVLVITTKRGAKGKPSLTYTFKGSLSAKAKPLPMLTGDQYSTLIPEEFMNRNGIPLNTQTVKEFSFDPNDPYWYYNYSNNTDWIGAISRNGTIQDHNISLTGGGDKARYYASLGYFDQKGVTLGTDLNRISTRINLDYNVSERIKIRTDLSYAHTENNKNYSDALRNISYIKMPNQSIYEYDEYGNLTPNFFSPAANIQGQYPGTYNIMAMASKATNNVITERVIPKFNLQYSFVPNIWMLTADVQFDISNTKNKSFLPQVATGRPWTEAVVNKAYDGDNDAFNVQTKTSLVYTPQFKSPKHSLVALFNVMTYDNKTVSYQALTSNTASSDLQDPSVPSRATSTGSNLTSVTKQSRSVGALLNAQYGFLDRYIVNVGVRGDGNSRLSANSRYGLFPSISGRWRVSGESFMQRYRNKLDDLSFRLSYGRSGNAPKNDYSFYNTYNNFAWNYLDQAGVYSSNMQLNQLKWETVVGANAGVNLVMFKNRVNIDVEFYRNRTKDLLFYGLQIASINGFNNVDMNVGTMDNQGWELGVNTTPLKTKNWTVDVNFNIARNENVIREISEFYPLEKGNITQNGQYKTYMQVNNPFGSFYGFKYEGVYKDLDATVAKNEKGEQIVSPKGDRVYMRFNYPTTDYTFQPGDAKYKDVNHDGNIDYRDIVYLGNSNPMFTGGFGFNIGYKNTLRLSTFFNFRYKYDIINGTEMASTNMYYYDNQSTAVLRRWRQPGDETDIPRALYQTGYNWLGSDRYVQDGSFLRFRTATLRYTFTKKITDRLKIKNLSTYLTAENMFTWTTYRGQDPEVNMRGADPFRVATDKAMTPPVKTFTLGLTASF</sequence>